<reference evidence="8" key="1">
    <citation type="submission" date="2019-03" db="EMBL/GenBank/DDBJ databases">
        <title>Lake Tanganyika Metagenome-Assembled Genomes (MAGs).</title>
        <authorList>
            <person name="Tran P."/>
        </authorList>
    </citation>
    <scope>NUCLEOTIDE SEQUENCE</scope>
    <source>
        <strain evidence="8">M_DeepCast_400m_m2_100</strain>
    </source>
</reference>
<dbReference type="EMBL" id="VGIY01000269">
    <property type="protein sequence ID" value="MBM3318125.1"/>
    <property type="molecule type" value="Genomic_DNA"/>
</dbReference>
<dbReference type="GO" id="GO:0005737">
    <property type="term" value="C:cytoplasm"/>
    <property type="evidence" value="ECO:0007669"/>
    <property type="project" value="UniProtKB-SubCell"/>
</dbReference>
<dbReference type="InterPro" id="IPR000682">
    <property type="entry name" value="PCMT"/>
</dbReference>
<dbReference type="Pfam" id="PF01135">
    <property type="entry name" value="PCMT"/>
    <property type="match status" value="1"/>
</dbReference>
<dbReference type="Gene3D" id="3.40.50.150">
    <property type="entry name" value="Vaccinia Virus protein VP39"/>
    <property type="match status" value="1"/>
</dbReference>
<organism evidence="8 9">
    <name type="scientific">Eiseniibacteriota bacterium</name>
    <dbReference type="NCBI Taxonomy" id="2212470"/>
    <lineage>
        <taxon>Bacteria</taxon>
        <taxon>Candidatus Eiseniibacteriota</taxon>
    </lineage>
</organism>
<dbReference type="SUPFAM" id="SSF53335">
    <property type="entry name" value="S-adenosyl-L-methionine-dependent methyltransferases"/>
    <property type="match status" value="1"/>
</dbReference>
<protein>
    <recommendedName>
        <fullName evidence="7">Protein-L-isoaspartate O-methyltransferase</fullName>
        <ecNumber evidence="7">2.1.1.77</ecNumber>
    </recommendedName>
    <alternativeName>
        <fullName evidence="7">L-isoaspartyl protein carboxyl methyltransferase</fullName>
    </alternativeName>
    <alternativeName>
        <fullName evidence="7">Protein L-isoaspartyl methyltransferase</fullName>
    </alternativeName>
    <alternativeName>
        <fullName evidence="7">Protein-beta-aspartate methyltransferase</fullName>
        <shortName evidence="7">PIMT</shortName>
    </alternativeName>
</protein>
<proteinExistence type="inferred from homology"/>
<dbReference type="PANTHER" id="PTHR11579:SF0">
    <property type="entry name" value="PROTEIN-L-ISOASPARTATE(D-ASPARTATE) O-METHYLTRANSFERASE"/>
    <property type="match status" value="1"/>
</dbReference>
<comment type="similarity">
    <text evidence="2 7">Belongs to the methyltransferase superfamily. L-isoaspartyl/D-aspartyl protein methyltransferase family.</text>
</comment>
<gene>
    <name evidence="7" type="primary">pcm</name>
    <name evidence="8" type="ORF">FJY75_09790</name>
</gene>
<dbReference type="FunFam" id="3.40.50.150:FF:000010">
    <property type="entry name" value="Protein-L-isoaspartate O-methyltransferase"/>
    <property type="match status" value="1"/>
</dbReference>
<evidence type="ECO:0000256" key="6">
    <source>
        <dbReference type="ARBA" id="ARBA00022691"/>
    </source>
</evidence>
<evidence type="ECO:0000256" key="7">
    <source>
        <dbReference type="HAMAP-Rule" id="MF_00090"/>
    </source>
</evidence>
<comment type="subcellular location">
    <subcellularLocation>
        <location evidence="1 7">Cytoplasm</location>
    </subcellularLocation>
</comment>
<sequence length="204" mass="21886">MVATQLRARGIRDERVLEALAAVPRHAFVDPALAPEAYSDRPLPIGHGQTISQPYMVALMTEALRPEPGDRLLEVGTGSGYQAAVLSRLARSVFTIERIPALVERSREVLARLGITNVVQRVGDGSTGWHTHAPYQGILVAAGSPRIPPALFGQLAEGGRLVIPTGSRDAQVLRIVTRRGGSAVESESVACVFVPLIGEEGWRE</sequence>
<evidence type="ECO:0000313" key="9">
    <source>
        <dbReference type="Proteomes" id="UP000748308"/>
    </source>
</evidence>
<dbReference type="EC" id="2.1.1.77" evidence="7"/>
<dbReference type="GO" id="GO:0004719">
    <property type="term" value="F:protein-L-isoaspartate (D-aspartate) O-methyltransferase activity"/>
    <property type="evidence" value="ECO:0007669"/>
    <property type="project" value="UniProtKB-UniRule"/>
</dbReference>
<dbReference type="PANTHER" id="PTHR11579">
    <property type="entry name" value="PROTEIN-L-ISOASPARTATE O-METHYLTRANSFERASE"/>
    <property type="match status" value="1"/>
</dbReference>
<feature type="active site" evidence="7">
    <location>
        <position position="52"/>
    </location>
</feature>
<evidence type="ECO:0000256" key="2">
    <source>
        <dbReference type="ARBA" id="ARBA00005369"/>
    </source>
</evidence>
<keyword evidence="5 7" id="KW-0808">Transferase</keyword>
<dbReference type="HAMAP" id="MF_00090">
    <property type="entry name" value="PIMT"/>
    <property type="match status" value="1"/>
</dbReference>
<evidence type="ECO:0000256" key="1">
    <source>
        <dbReference type="ARBA" id="ARBA00004496"/>
    </source>
</evidence>
<name>A0A937X9S2_UNCEI</name>
<accession>A0A937X9S2</accession>
<dbReference type="AlphaFoldDB" id="A0A937X9S2"/>
<dbReference type="GO" id="GO:0030091">
    <property type="term" value="P:protein repair"/>
    <property type="evidence" value="ECO:0007669"/>
    <property type="project" value="UniProtKB-UniRule"/>
</dbReference>
<dbReference type="InterPro" id="IPR029063">
    <property type="entry name" value="SAM-dependent_MTases_sf"/>
</dbReference>
<keyword evidence="6 7" id="KW-0949">S-adenosyl-L-methionine</keyword>
<dbReference type="CDD" id="cd02440">
    <property type="entry name" value="AdoMet_MTases"/>
    <property type="match status" value="1"/>
</dbReference>
<comment type="caution">
    <text evidence="8">The sequence shown here is derived from an EMBL/GenBank/DDBJ whole genome shotgun (WGS) entry which is preliminary data.</text>
</comment>
<dbReference type="GO" id="GO:0032259">
    <property type="term" value="P:methylation"/>
    <property type="evidence" value="ECO:0007669"/>
    <property type="project" value="UniProtKB-KW"/>
</dbReference>
<evidence type="ECO:0000256" key="3">
    <source>
        <dbReference type="ARBA" id="ARBA00022490"/>
    </source>
</evidence>
<evidence type="ECO:0000256" key="5">
    <source>
        <dbReference type="ARBA" id="ARBA00022679"/>
    </source>
</evidence>
<comment type="catalytic activity">
    <reaction evidence="7">
        <text>[protein]-L-isoaspartate + S-adenosyl-L-methionine = [protein]-L-isoaspartate alpha-methyl ester + S-adenosyl-L-homocysteine</text>
        <dbReference type="Rhea" id="RHEA:12705"/>
        <dbReference type="Rhea" id="RHEA-COMP:12143"/>
        <dbReference type="Rhea" id="RHEA-COMP:12144"/>
        <dbReference type="ChEBI" id="CHEBI:57856"/>
        <dbReference type="ChEBI" id="CHEBI:59789"/>
        <dbReference type="ChEBI" id="CHEBI:90596"/>
        <dbReference type="ChEBI" id="CHEBI:90598"/>
        <dbReference type="EC" id="2.1.1.77"/>
    </reaction>
</comment>
<comment type="function">
    <text evidence="7">Catalyzes the methyl esterification of L-isoaspartyl residues in peptides and proteins that result from spontaneous decomposition of normal L-aspartyl and L-asparaginyl residues. It plays a role in the repair and/or degradation of damaged proteins.</text>
</comment>
<dbReference type="Proteomes" id="UP000748308">
    <property type="component" value="Unassembled WGS sequence"/>
</dbReference>
<keyword evidence="4 7" id="KW-0489">Methyltransferase</keyword>
<dbReference type="NCBIfam" id="TIGR00080">
    <property type="entry name" value="pimt"/>
    <property type="match status" value="1"/>
</dbReference>
<evidence type="ECO:0000313" key="8">
    <source>
        <dbReference type="EMBL" id="MBM3318125.1"/>
    </source>
</evidence>
<keyword evidence="3 7" id="KW-0963">Cytoplasm</keyword>
<dbReference type="NCBIfam" id="NF001453">
    <property type="entry name" value="PRK00312.1"/>
    <property type="match status" value="1"/>
</dbReference>
<evidence type="ECO:0000256" key="4">
    <source>
        <dbReference type="ARBA" id="ARBA00022603"/>
    </source>
</evidence>